<dbReference type="Pfam" id="PF25917">
    <property type="entry name" value="BSH_RND"/>
    <property type="match status" value="1"/>
</dbReference>
<evidence type="ECO:0000259" key="4">
    <source>
        <dbReference type="Pfam" id="PF25954"/>
    </source>
</evidence>
<dbReference type="Proteomes" id="UP000199533">
    <property type="component" value="Unassembled WGS sequence"/>
</dbReference>
<dbReference type="EMBL" id="FOSP01000012">
    <property type="protein sequence ID" value="SFK68772.1"/>
    <property type="molecule type" value="Genomic_DNA"/>
</dbReference>
<dbReference type="SUPFAM" id="SSF111369">
    <property type="entry name" value="HlyD-like secretion proteins"/>
    <property type="match status" value="1"/>
</dbReference>
<dbReference type="Gene3D" id="2.40.50.100">
    <property type="match status" value="1"/>
</dbReference>
<organism evidence="5 6">
    <name type="scientific">Nitrosomonas aestuarii</name>
    <dbReference type="NCBI Taxonomy" id="52441"/>
    <lineage>
        <taxon>Bacteria</taxon>
        <taxon>Pseudomonadati</taxon>
        <taxon>Pseudomonadota</taxon>
        <taxon>Betaproteobacteria</taxon>
        <taxon>Nitrosomonadales</taxon>
        <taxon>Nitrosomonadaceae</taxon>
        <taxon>Nitrosomonas</taxon>
    </lineage>
</organism>
<proteinExistence type="inferred from homology"/>
<reference evidence="6" key="1">
    <citation type="submission" date="2016-10" db="EMBL/GenBank/DDBJ databases">
        <authorList>
            <person name="Varghese N."/>
            <person name="Submissions S."/>
        </authorList>
    </citation>
    <scope>NUCLEOTIDE SEQUENCE [LARGE SCALE GENOMIC DNA]</scope>
    <source>
        <strain evidence="6">Nm69</strain>
    </source>
</reference>
<accession>A0A1I4BIR4</accession>
<feature type="domain" description="CusB-like beta-barrel" evidence="4">
    <location>
        <begin position="212"/>
        <end position="285"/>
    </location>
</feature>
<dbReference type="Pfam" id="PF25876">
    <property type="entry name" value="HH_MFP_RND"/>
    <property type="match status" value="1"/>
</dbReference>
<evidence type="ECO:0000259" key="2">
    <source>
        <dbReference type="Pfam" id="PF25876"/>
    </source>
</evidence>
<sequence length="381" mass="42203">MFIRNTKPIIIIALLLIPITAYWYMRDDNAAKINPYLTRTIDRGDIIQTISANGTLTPVVLVNVGTQVSGTVAKLHADFNDQVETGQILAELDPALLQAQLQQSRANLLSAQTQYNIADSKLRRHRTLHETGFISSEALDIVRQELDAARALLAVSRAQVERDRANLNYSIIKSPISGVVIARDVDIGQTVAANFQTPILFQIAKDLREMQINISVAEADIGLLRIDQPINFTVDAYQNSTFNGTVKQVRLNPTIQENVVTYNVVAMVNNDEGILLPGMTANIHFVVDQRQNVLRASNAALRYQPKDPTASDSQQSGRQNNESTLYRLIDGKPVATPVITGITDGNFTEIVTGTVKAGDSVIIREKSEKKDSETKFRFRMF</sequence>
<keyword evidence="6" id="KW-1185">Reference proteome</keyword>
<feature type="domain" description="Multidrug resistance protein MdtA-like barrel-sandwich hybrid" evidence="3">
    <location>
        <begin position="62"/>
        <end position="200"/>
    </location>
</feature>
<dbReference type="Gene3D" id="1.10.287.470">
    <property type="entry name" value="Helix hairpin bin"/>
    <property type="match status" value="1"/>
</dbReference>
<dbReference type="OrthoDB" id="9784484at2"/>
<dbReference type="InterPro" id="IPR058792">
    <property type="entry name" value="Beta-barrel_RND_2"/>
</dbReference>
<dbReference type="PANTHER" id="PTHR30469:SF33">
    <property type="entry name" value="SLR1207 PROTEIN"/>
    <property type="match status" value="1"/>
</dbReference>
<name>A0A1I4BIR4_9PROT</name>
<evidence type="ECO:0000259" key="3">
    <source>
        <dbReference type="Pfam" id="PF25917"/>
    </source>
</evidence>
<comment type="similarity">
    <text evidence="1">Belongs to the membrane fusion protein (MFP) (TC 8.A.1) family.</text>
</comment>
<dbReference type="STRING" id="52441.SAMN05216302_101257"/>
<evidence type="ECO:0000313" key="6">
    <source>
        <dbReference type="Proteomes" id="UP000199533"/>
    </source>
</evidence>
<dbReference type="Gene3D" id="2.40.30.170">
    <property type="match status" value="1"/>
</dbReference>
<dbReference type="InterPro" id="IPR058625">
    <property type="entry name" value="MdtA-like_BSH"/>
</dbReference>
<dbReference type="NCBIfam" id="TIGR01730">
    <property type="entry name" value="RND_mfp"/>
    <property type="match status" value="1"/>
</dbReference>
<dbReference type="PANTHER" id="PTHR30469">
    <property type="entry name" value="MULTIDRUG RESISTANCE PROTEIN MDTA"/>
    <property type="match status" value="1"/>
</dbReference>
<dbReference type="GO" id="GO:1990281">
    <property type="term" value="C:efflux pump complex"/>
    <property type="evidence" value="ECO:0007669"/>
    <property type="project" value="TreeGrafter"/>
</dbReference>
<dbReference type="AlphaFoldDB" id="A0A1I4BIR4"/>
<dbReference type="InterPro" id="IPR058624">
    <property type="entry name" value="MdtA-like_HH"/>
</dbReference>
<feature type="domain" description="Multidrug resistance protein MdtA-like alpha-helical hairpin" evidence="2">
    <location>
        <begin position="100"/>
        <end position="170"/>
    </location>
</feature>
<evidence type="ECO:0000256" key="1">
    <source>
        <dbReference type="ARBA" id="ARBA00009477"/>
    </source>
</evidence>
<protein>
    <submittedName>
        <fullName evidence="5">HlyD family secretion protein</fullName>
    </submittedName>
</protein>
<gene>
    <name evidence="5" type="ORF">SAMN05216302_101257</name>
</gene>
<evidence type="ECO:0000313" key="5">
    <source>
        <dbReference type="EMBL" id="SFK68772.1"/>
    </source>
</evidence>
<dbReference type="Pfam" id="PF25954">
    <property type="entry name" value="Beta-barrel_RND_2"/>
    <property type="match status" value="1"/>
</dbReference>
<dbReference type="GO" id="GO:0015562">
    <property type="term" value="F:efflux transmembrane transporter activity"/>
    <property type="evidence" value="ECO:0007669"/>
    <property type="project" value="TreeGrafter"/>
</dbReference>
<dbReference type="InterPro" id="IPR006143">
    <property type="entry name" value="RND_pump_MFP"/>
</dbReference>
<dbReference type="RefSeq" id="WP_090699391.1">
    <property type="nucleotide sequence ID" value="NZ_FOSP01000012.1"/>
</dbReference>